<accession>A0AAV1YT83</accession>
<protein>
    <recommendedName>
        <fullName evidence="1">NYN domain-containing protein</fullName>
    </recommendedName>
</protein>
<feature type="non-terminal residue" evidence="2">
    <location>
        <position position="80"/>
    </location>
</feature>
<proteinExistence type="predicted"/>
<feature type="non-terminal residue" evidence="2">
    <location>
        <position position="1"/>
    </location>
</feature>
<dbReference type="InterPro" id="IPR021139">
    <property type="entry name" value="NYN"/>
</dbReference>
<comment type="caution">
    <text evidence="2">The sequence shown here is derived from an EMBL/GenBank/DDBJ whole genome shotgun (WGS) entry which is preliminary data.</text>
</comment>
<dbReference type="EMBL" id="CAXIEN010000004">
    <property type="protein sequence ID" value="CAL1261936.1"/>
    <property type="molecule type" value="Genomic_DNA"/>
</dbReference>
<organism evidence="2 3">
    <name type="scientific">Larinioides sclopetarius</name>
    <dbReference type="NCBI Taxonomy" id="280406"/>
    <lineage>
        <taxon>Eukaryota</taxon>
        <taxon>Metazoa</taxon>
        <taxon>Ecdysozoa</taxon>
        <taxon>Arthropoda</taxon>
        <taxon>Chelicerata</taxon>
        <taxon>Arachnida</taxon>
        <taxon>Araneae</taxon>
        <taxon>Araneomorphae</taxon>
        <taxon>Entelegynae</taxon>
        <taxon>Araneoidea</taxon>
        <taxon>Araneidae</taxon>
        <taxon>Larinioides</taxon>
    </lineage>
</organism>
<evidence type="ECO:0000313" key="3">
    <source>
        <dbReference type="Proteomes" id="UP001497382"/>
    </source>
</evidence>
<gene>
    <name evidence="2" type="ORF">LARSCL_LOCUS698</name>
</gene>
<evidence type="ECO:0000259" key="1">
    <source>
        <dbReference type="Pfam" id="PF01936"/>
    </source>
</evidence>
<dbReference type="Pfam" id="PF01936">
    <property type="entry name" value="NYN"/>
    <property type="match status" value="1"/>
</dbReference>
<dbReference type="AlphaFoldDB" id="A0AAV1YT83"/>
<dbReference type="Gene3D" id="3.40.50.1010">
    <property type="entry name" value="5'-nuclease"/>
    <property type="match status" value="1"/>
</dbReference>
<name>A0AAV1YT83_9ARAC</name>
<dbReference type="Proteomes" id="UP001497382">
    <property type="component" value="Unassembled WGS sequence"/>
</dbReference>
<reference evidence="2 3" key="1">
    <citation type="submission" date="2024-04" db="EMBL/GenBank/DDBJ databases">
        <authorList>
            <person name="Rising A."/>
            <person name="Reimegard J."/>
            <person name="Sonavane S."/>
            <person name="Akerstrom W."/>
            <person name="Nylinder S."/>
            <person name="Hedman E."/>
            <person name="Kallberg Y."/>
        </authorList>
    </citation>
    <scope>NUCLEOTIDE SEQUENCE [LARGE SCALE GENOMIC DNA]</scope>
</reference>
<feature type="domain" description="NYN" evidence="1">
    <location>
        <begin position="8"/>
        <end position="76"/>
    </location>
</feature>
<evidence type="ECO:0000313" key="2">
    <source>
        <dbReference type="EMBL" id="CAL1261936.1"/>
    </source>
</evidence>
<dbReference type="GO" id="GO:0004540">
    <property type="term" value="F:RNA nuclease activity"/>
    <property type="evidence" value="ECO:0007669"/>
    <property type="project" value="InterPro"/>
</dbReference>
<sequence>VFLLHTYKGKNTADLKIKSVINKFLQYSKNPSKLVLISGDADFIPDIRKAREQKVRTVLIHPLLGSKKLKRYAHCTICLE</sequence>
<keyword evidence="3" id="KW-1185">Reference proteome</keyword>